<evidence type="ECO:0000259" key="3">
    <source>
        <dbReference type="Pfam" id="PF13505"/>
    </source>
</evidence>
<name>A0A378I1W1_9GAMM</name>
<dbReference type="SUPFAM" id="SSF56925">
    <property type="entry name" value="OMPA-like"/>
    <property type="match status" value="1"/>
</dbReference>
<evidence type="ECO:0000313" key="5">
    <source>
        <dbReference type="Proteomes" id="UP000254968"/>
    </source>
</evidence>
<feature type="chain" id="PRO_5016755032" evidence="2">
    <location>
        <begin position="22"/>
        <end position="243"/>
    </location>
</feature>
<dbReference type="RefSeq" id="WP_115302392.1">
    <property type="nucleotide sequence ID" value="NZ_CAAAHO010000001.1"/>
</dbReference>
<protein>
    <submittedName>
        <fullName evidence="4">Opacity protein-like surface antigen</fullName>
    </submittedName>
</protein>
<keyword evidence="5" id="KW-1185">Reference proteome</keyword>
<sequence>MNLIMRLSIASTMLASSAIYAAEPDDGWYAGFMIGGSYLNNIDVNISTLPLLTITTTTLPSNLTTEFTYKVGFNGGFQAGYRWCENYRFEGQLYINYNKLEKVQFPIIGPIRSHQNPLGLSVSGNTGMLAGFFNAYYDFYTPGSATNVVPYAGIGIGYSYLRTKFNLYQFGNVITGTDFQESTTAPVGQGILGISYFFDDTISFGADFRYLTTNKISDLNGGRVALGSLNLFMNFGFDQPTPS</sequence>
<organism evidence="4 5">
    <name type="scientific">Legionella beliardensis</name>
    <dbReference type="NCBI Taxonomy" id="91822"/>
    <lineage>
        <taxon>Bacteria</taxon>
        <taxon>Pseudomonadati</taxon>
        <taxon>Pseudomonadota</taxon>
        <taxon>Gammaproteobacteria</taxon>
        <taxon>Legionellales</taxon>
        <taxon>Legionellaceae</taxon>
        <taxon>Legionella</taxon>
    </lineage>
</organism>
<reference evidence="4 5" key="1">
    <citation type="submission" date="2018-06" db="EMBL/GenBank/DDBJ databases">
        <authorList>
            <consortium name="Pathogen Informatics"/>
            <person name="Doyle S."/>
        </authorList>
    </citation>
    <scope>NUCLEOTIDE SEQUENCE [LARGE SCALE GENOMIC DNA]</scope>
    <source>
        <strain evidence="4 5">NCTC13315</strain>
    </source>
</reference>
<evidence type="ECO:0000256" key="1">
    <source>
        <dbReference type="ARBA" id="ARBA00022729"/>
    </source>
</evidence>
<feature type="domain" description="Outer membrane protein beta-barrel" evidence="3">
    <location>
        <begin position="8"/>
        <end position="215"/>
    </location>
</feature>
<evidence type="ECO:0000313" key="4">
    <source>
        <dbReference type="EMBL" id="STX28665.1"/>
    </source>
</evidence>
<dbReference type="Proteomes" id="UP000254968">
    <property type="component" value="Unassembled WGS sequence"/>
</dbReference>
<keyword evidence="1 2" id="KW-0732">Signal</keyword>
<dbReference type="InterPro" id="IPR011250">
    <property type="entry name" value="OMP/PagP_B-barrel"/>
</dbReference>
<dbReference type="AlphaFoldDB" id="A0A378I1W1"/>
<proteinExistence type="predicted"/>
<dbReference type="OrthoDB" id="5647185at2"/>
<dbReference type="InterPro" id="IPR027385">
    <property type="entry name" value="Beta-barrel_OMP"/>
</dbReference>
<dbReference type="Gene3D" id="2.40.160.20">
    <property type="match status" value="1"/>
</dbReference>
<dbReference type="Pfam" id="PF13505">
    <property type="entry name" value="OMP_b-brl"/>
    <property type="match status" value="1"/>
</dbReference>
<feature type="signal peptide" evidence="2">
    <location>
        <begin position="1"/>
        <end position="21"/>
    </location>
</feature>
<evidence type="ECO:0000256" key="2">
    <source>
        <dbReference type="SAM" id="SignalP"/>
    </source>
</evidence>
<accession>A0A378I1W1</accession>
<dbReference type="EMBL" id="UGNV01000001">
    <property type="protein sequence ID" value="STX28665.1"/>
    <property type="molecule type" value="Genomic_DNA"/>
</dbReference>
<gene>
    <name evidence="4" type="ORF">NCTC13315_01197</name>
</gene>